<keyword evidence="3" id="KW-1185">Reference proteome</keyword>
<sequence>MRPYVKCVVDTCTHYLLDNRCGAGNIDIMHEAETKMSEIVDQTMCKTYTHARNLNSYLGSADNVNWTGALIGLLNPDYEVTPTVACTVSSCKYWGEGAICVAEAIEVNGSAPFNECQDTNCITFERRGSE</sequence>
<feature type="domain" description="DUF1540" evidence="1">
    <location>
        <begin position="5"/>
        <end position="48"/>
    </location>
</feature>
<feature type="domain" description="DUF1540" evidence="1">
    <location>
        <begin position="84"/>
        <end position="124"/>
    </location>
</feature>
<dbReference type="RefSeq" id="WP_245204064.1">
    <property type="nucleotide sequence ID" value="NZ_JAGGKT010000019.1"/>
</dbReference>
<accession>A0ABS4GVN2</accession>
<dbReference type="InterPro" id="IPR011437">
    <property type="entry name" value="DUF1540"/>
</dbReference>
<dbReference type="Pfam" id="PF07561">
    <property type="entry name" value="DUF1540"/>
    <property type="match status" value="2"/>
</dbReference>
<evidence type="ECO:0000259" key="1">
    <source>
        <dbReference type="Pfam" id="PF07561"/>
    </source>
</evidence>
<dbReference type="Proteomes" id="UP001519343">
    <property type="component" value="Unassembled WGS sequence"/>
</dbReference>
<proteinExistence type="predicted"/>
<evidence type="ECO:0000313" key="2">
    <source>
        <dbReference type="EMBL" id="MBP1934329.1"/>
    </source>
</evidence>
<organism evidence="2 3">
    <name type="scientific">Ammoniphilus resinae</name>
    <dbReference type="NCBI Taxonomy" id="861532"/>
    <lineage>
        <taxon>Bacteria</taxon>
        <taxon>Bacillati</taxon>
        <taxon>Bacillota</taxon>
        <taxon>Bacilli</taxon>
        <taxon>Bacillales</taxon>
        <taxon>Paenibacillaceae</taxon>
        <taxon>Aneurinibacillus group</taxon>
        <taxon>Ammoniphilus</taxon>
    </lineage>
</organism>
<comment type="caution">
    <text evidence="2">The sequence shown here is derived from an EMBL/GenBank/DDBJ whole genome shotgun (WGS) entry which is preliminary data.</text>
</comment>
<protein>
    <recommendedName>
        <fullName evidence="1">DUF1540 domain-containing protein</fullName>
    </recommendedName>
</protein>
<evidence type="ECO:0000313" key="3">
    <source>
        <dbReference type="Proteomes" id="UP001519343"/>
    </source>
</evidence>
<gene>
    <name evidence="2" type="ORF">J2Z37_004349</name>
</gene>
<name>A0ABS4GVN2_9BACL</name>
<reference evidence="2 3" key="1">
    <citation type="submission" date="2021-03" db="EMBL/GenBank/DDBJ databases">
        <title>Genomic Encyclopedia of Type Strains, Phase IV (KMG-IV): sequencing the most valuable type-strain genomes for metagenomic binning, comparative biology and taxonomic classification.</title>
        <authorList>
            <person name="Goeker M."/>
        </authorList>
    </citation>
    <scope>NUCLEOTIDE SEQUENCE [LARGE SCALE GENOMIC DNA]</scope>
    <source>
        <strain evidence="2 3">DSM 24738</strain>
    </source>
</reference>
<dbReference type="EMBL" id="JAGGKT010000019">
    <property type="protein sequence ID" value="MBP1934329.1"/>
    <property type="molecule type" value="Genomic_DNA"/>
</dbReference>